<evidence type="ECO:0000313" key="2">
    <source>
        <dbReference type="EMBL" id="VVM08431.1"/>
    </source>
</evidence>
<gene>
    <name evidence="2" type="ORF">MAMC_02144</name>
</gene>
<dbReference type="OrthoDB" id="9777237at2"/>
<dbReference type="Proteomes" id="UP000381693">
    <property type="component" value="Unassembled WGS sequence"/>
</dbReference>
<proteinExistence type="predicted"/>
<dbReference type="AlphaFoldDB" id="A0A5E6MQK5"/>
<organism evidence="2 3">
    <name type="scientific">Methylacidimicrobium cyclopophantes</name>
    <dbReference type="NCBI Taxonomy" id="1041766"/>
    <lineage>
        <taxon>Bacteria</taxon>
        <taxon>Pseudomonadati</taxon>
        <taxon>Verrucomicrobiota</taxon>
        <taxon>Methylacidimicrobium</taxon>
    </lineage>
</organism>
<dbReference type="InterPro" id="IPR036388">
    <property type="entry name" value="WH-like_DNA-bd_sf"/>
</dbReference>
<feature type="domain" description="Siroheme decarboxylase AsnC-like ligand binding" evidence="1">
    <location>
        <begin position="268"/>
        <end position="344"/>
    </location>
</feature>
<comment type="caution">
    <text evidence="2">The sequence shown here is derived from an EMBL/GenBank/DDBJ whole genome shotgun (WGS) entry which is preliminary data.</text>
</comment>
<name>A0A5E6MQK5_9BACT</name>
<dbReference type="EMBL" id="CABFUZ020000256">
    <property type="protein sequence ID" value="VVM08431.1"/>
    <property type="molecule type" value="Genomic_DNA"/>
</dbReference>
<evidence type="ECO:0000259" key="1">
    <source>
        <dbReference type="Pfam" id="PF17805"/>
    </source>
</evidence>
<dbReference type="Pfam" id="PF17805">
    <property type="entry name" value="AsnC_trans_reg2"/>
    <property type="match status" value="1"/>
</dbReference>
<accession>A0A5E6MQK5</accession>
<keyword evidence="3" id="KW-1185">Reference proteome</keyword>
<dbReference type="Gene3D" id="1.10.10.10">
    <property type="entry name" value="Winged helix-like DNA-binding domain superfamily/Winged helix DNA-binding domain"/>
    <property type="match status" value="1"/>
</dbReference>
<dbReference type="InterPro" id="IPR040523">
    <property type="entry name" value="AsnC_trans_reg2"/>
</dbReference>
<protein>
    <recommendedName>
        <fullName evidence="1">Siroheme decarboxylase AsnC-like ligand binding domain-containing protein</fullName>
    </recommendedName>
</protein>
<evidence type="ECO:0000313" key="3">
    <source>
        <dbReference type="Proteomes" id="UP000381693"/>
    </source>
</evidence>
<dbReference type="Gene3D" id="3.30.70.3460">
    <property type="match status" value="1"/>
</dbReference>
<reference evidence="2" key="1">
    <citation type="submission" date="2019-09" db="EMBL/GenBank/DDBJ databases">
        <authorList>
            <person name="Cremers G."/>
        </authorList>
    </citation>
    <scope>NUCLEOTIDE SEQUENCE [LARGE SCALE GENOMIC DNA]</scope>
    <source>
        <strain evidence="2">3B</strain>
    </source>
</reference>
<sequence>MNSIDLSEPLPISTEDPINARILSVSEDKLAGFQEEPFREIARLSGLSIETVTARIRAMLEHGTIRRVRQTLLANDLAPGALIAWELPEEKLGAAFDFLVVEDPFSGHVVVRSTDSASAGSSFRLWSTLKVPQGFSLEAHCRYLASEIGAVRHRILRAKGIFTLGVGHVRRRTLEIGAISPERARMHAVEVRALSQEQWKVLEALKDELRPEEVGLGFWAARARSVGLSLPDFVRVAKELERMGILGRFSTFLEHVKPLSTGERVTRFNGLFHWAVPRGREREAGEEIGRFEILTHCYWREAGPEFGNVNLMAVAHGREKERLLLQKAAMDDHLRRMGIPVLYSNIFWGGRSEIKPSEILPEAYRKWCRTRGIDWETMRAGSS</sequence>
<dbReference type="RefSeq" id="WP_142526019.1">
    <property type="nucleotide sequence ID" value="NZ_CABFUZ020000256.1"/>
</dbReference>